<dbReference type="OrthoDB" id="437009at2759"/>
<sequence>MTMKQSSTEADADTAADRRPKRGSTVIQQPANGVFPDPDSVKEAVRDLLEQKKYNVQDFYKTDGMFQRIARSPLFDYCTLCMIIFNALWIAIDTDNNDKDLLIHARPEFLIMESLRSQQCCLNFGLVLA</sequence>
<keyword evidence="4" id="KW-1185">Reference proteome</keyword>
<name>A0A812PPZ1_9DINO</name>
<dbReference type="Proteomes" id="UP000604046">
    <property type="component" value="Unassembled WGS sequence"/>
</dbReference>
<reference evidence="3" key="1">
    <citation type="submission" date="2021-02" db="EMBL/GenBank/DDBJ databases">
        <authorList>
            <person name="Dougan E. K."/>
            <person name="Rhodes N."/>
            <person name="Thang M."/>
            <person name="Chan C."/>
        </authorList>
    </citation>
    <scope>NUCLEOTIDE SEQUENCE</scope>
</reference>
<organism evidence="3 4">
    <name type="scientific">Symbiodinium natans</name>
    <dbReference type="NCBI Taxonomy" id="878477"/>
    <lineage>
        <taxon>Eukaryota</taxon>
        <taxon>Sar</taxon>
        <taxon>Alveolata</taxon>
        <taxon>Dinophyceae</taxon>
        <taxon>Suessiales</taxon>
        <taxon>Symbiodiniaceae</taxon>
        <taxon>Symbiodinium</taxon>
    </lineage>
</organism>
<feature type="region of interest" description="Disordered" evidence="1">
    <location>
        <begin position="1"/>
        <end position="36"/>
    </location>
</feature>
<accession>A0A812PPZ1</accession>
<dbReference type="EMBL" id="CAJNDS010002128">
    <property type="protein sequence ID" value="CAE7342325.1"/>
    <property type="molecule type" value="Genomic_DNA"/>
</dbReference>
<evidence type="ECO:0000256" key="2">
    <source>
        <dbReference type="SAM" id="Phobius"/>
    </source>
</evidence>
<comment type="caution">
    <text evidence="3">The sequence shown here is derived from an EMBL/GenBank/DDBJ whole genome shotgun (WGS) entry which is preliminary data.</text>
</comment>
<evidence type="ECO:0000256" key="1">
    <source>
        <dbReference type="SAM" id="MobiDB-lite"/>
    </source>
</evidence>
<feature type="transmembrane region" description="Helical" evidence="2">
    <location>
        <begin position="74"/>
        <end position="92"/>
    </location>
</feature>
<evidence type="ECO:0000313" key="3">
    <source>
        <dbReference type="EMBL" id="CAE7342325.1"/>
    </source>
</evidence>
<keyword evidence="2" id="KW-1133">Transmembrane helix</keyword>
<dbReference type="AlphaFoldDB" id="A0A812PPZ1"/>
<evidence type="ECO:0000313" key="4">
    <source>
        <dbReference type="Proteomes" id="UP000604046"/>
    </source>
</evidence>
<gene>
    <name evidence="3" type="ORF">SNAT2548_LOCUS17920</name>
</gene>
<keyword evidence="2" id="KW-0472">Membrane</keyword>
<protein>
    <submittedName>
        <fullName evidence="3">Uncharacterized protein</fullName>
    </submittedName>
</protein>
<proteinExistence type="predicted"/>
<keyword evidence="2" id="KW-0812">Transmembrane</keyword>